<evidence type="ECO:0000313" key="3">
    <source>
        <dbReference type="EMBL" id="GHO90461.1"/>
    </source>
</evidence>
<reference evidence="3" key="1">
    <citation type="submission" date="2020-10" db="EMBL/GenBank/DDBJ databases">
        <title>Taxonomic study of unclassified bacteria belonging to the class Ktedonobacteria.</title>
        <authorList>
            <person name="Yabe S."/>
            <person name="Wang C.M."/>
            <person name="Zheng Y."/>
            <person name="Sakai Y."/>
            <person name="Cavaletti L."/>
            <person name="Monciardini P."/>
            <person name="Donadio S."/>
        </authorList>
    </citation>
    <scope>NUCLEOTIDE SEQUENCE</scope>
    <source>
        <strain evidence="3">ID150040</strain>
    </source>
</reference>
<name>A0A8J3I9M1_9CHLR</name>
<dbReference type="AlphaFoldDB" id="A0A8J3I9M1"/>
<dbReference type="Proteomes" id="UP000597444">
    <property type="component" value="Unassembled WGS sequence"/>
</dbReference>
<dbReference type="InterPro" id="IPR051450">
    <property type="entry name" value="Gfo/Idh/MocA_Oxidoreductases"/>
</dbReference>
<feature type="domain" description="Gfo/Idh/MocA-like oxidoreductase N-terminal" evidence="1">
    <location>
        <begin position="7"/>
        <end position="125"/>
    </location>
</feature>
<dbReference type="SUPFAM" id="SSF51735">
    <property type="entry name" value="NAD(P)-binding Rossmann-fold domains"/>
    <property type="match status" value="1"/>
</dbReference>
<sequence length="363" mass="40459">MSKKINVGMISFAHVHADFRARALGEIEGVEIVAIADDNEQRGRAAAATYGVETFYTNYHDLLSREDLDLIFIHAENNRHVEIVEATVAAGKHIFCEKPMATTIEDAERIAYMVNNSNIRFTVGFVSRYIPEAERARAIIETGTLGTILSARAMIGLSGIREIGCPEYMARWMEDPIQGGGGAFIDEGSHAVDLLRWYVGNVDAIYATMINREKKHLQVEDIAVATLRFHNGALGELQTSWSLHIDIGMRNVIEIYGTAGTMIVELTAPAPSLRLYTETQTSPVLSGWIVPHIKPAESEPHDYQSWPTNALHYRREVEDVIARFRQDLPFRTSVEDGLQACRIIAAGYEAARSKTEVILSKEK</sequence>
<dbReference type="GO" id="GO:0000166">
    <property type="term" value="F:nucleotide binding"/>
    <property type="evidence" value="ECO:0007669"/>
    <property type="project" value="InterPro"/>
</dbReference>
<dbReference type="PANTHER" id="PTHR43377:SF1">
    <property type="entry name" value="BILIVERDIN REDUCTASE A"/>
    <property type="match status" value="1"/>
</dbReference>
<evidence type="ECO:0000259" key="2">
    <source>
        <dbReference type="Pfam" id="PF22725"/>
    </source>
</evidence>
<dbReference type="EMBL" id="BNJK01000001">
    <property type="protein sequence ID" value="GHO90461.1"/>
    <property type="molecule type" value="Genomic_DNA"/>
</dbReference>
<organism evidence="3 4">
    <name type="scientific">Reticulibacter mediterranei</name>
    <dbReference type="NCBI Taxonomy" id="2778369"/>
    <lineage>
        <taxon>Bacteria</taxon>
        <taxon>Bacillati</taxon>
        <taxon>Chloroflexota</taxon>
        <taxon>Ktedonobacteria</taxon>
        <taxon>Ktedonobacterales</taxon>
        <taxon>Reticulibacteraceae</taxon>
        <taxon>Reticulibacter</taxon>
    </lineage>
</organism>
<dbReference type="PANTHER" id="PTHR43377">
    <property type="entry name" value="BILIVERDIN REDUCTASE A"/>
    <property type="match status" value="1"/>
</dbReference>
<dbReference type="Pfam" id="PF22725">
    <property type="entry name" value="GFO_IDH_MocA_C3"/>
    <property type="match status" value="1"/>
</dbReference>
<dbReference type="Pfam" id="PF01408">
    <property type="entry name" value="GFO_IDH_MocA"/>
    <property type="match status" value="1"/>
</dbReference>
<dbReference type="SUPFAM" id="SSF55347">
    <property type="entry name" value="Glyceraldehyde-3-phosphate dehydrogenase-like, C-terminal domain"/>
    <property type="match status" value="1"/>
</dbReference>
<feature type="domain" description="GFO/IDH/MocA-like oxidoreductase" evidence="2">
    <location>
        <begin position="135"/>
        <end position="262"/>
    </location>
</feature>
<evidence type="ECO:0000313" key="4">
    <source>
        <dbReference type="Proteomes" id="UP000597444"/>
    </source>
</evidence>
<protein>
    <recommendedName>
        <fullName evidence="5">Gfo/Idh/MocA family oxidoreductase</fullName>
    </recommendedName>
</protein>
<evidence type="ECO:0000259" key="1">
    <source>
        <dbReference type="Pfam" id="PF01408"/>
    </source>
</evidence>
<comment type="caution">
    <text evidence="3">The sequence shown here is derived from an EMBL/GenBank/DDBJ whole genome shotgun (WGS) entry which is preliminary data.</text>
</comment>
<proteinExistence type="predicted"/>
<dbReference type="InterPro" id="IPR055170">
    <property type="entry name" value="GFO_IDH_MocA-like_dom"/>
</dbReference>
<gene>
    <name evidence="3" type="ORF">KSF_005090</name>
</gene>
<accession>A0A8J3I9M1</accession>
<dbReference type="Gene3D" id="3.40.50.720">
    <property type="entry name" value="NAD(P)-binding Rossmann-like Domain"/>
    <property type="match status" value="1"/>
</dbReference>
<dbReference type="Gene3D" id="3.30.360.10">
    <property type="entry name" value="Dihydrodipicolinate Reductase, domain 2"/>
    <property type="match status" value="1"/>
</dbReference>
<dbReference type="RefSeq" id="WP_220201422.1">
    <property type="nucleotide sequence ID" value="NZ_BNJK01000001.1"/>
</dbReference>
<evidence type="ECO:0008006" key="5">
    <source>
        <dbReference type="Google" id="ProtNLM"/>
    </source>
</evidence>
<dbReference type="InterPro" id="IPR036291">
    <property type="entry name" value="NAD(P)-bd_dom_sf"/>
</dbReference>
<dbReference type="InterPro" id="IPR000683">
    <property type="entry name" value="Gfo/Idh/MocA-like_OxRdtase_N"/>
</dbReference>
<keyword evidence="4" id="KW-1185">Reference proteome</keyword>